<dbReference type="RefSeq" id="YP_009152504.1">
    <property type="nucleotide sequence ID" value="NC_027388.1"/>
</dbReference>
<gene>
    <name evidence="1" type="ORF">YH6_004</name>
</gene>
<evidence type="ECO:0000313" key="1">
    <source>
        <dbReference type="EMBL" id="AIX13157.1"/>
    </source>
</evidence>
<protein>
    <submittedName>
        <fullName evidence="1">Uncharacterized protein</fullName>
    </submittedName>
</protein>
<organism evidence="1 2">
    <name type="scientific">Pseudomonas phage YH6</name>
    <dbReference type="NCBI Taxonomy" id="1566995"/>
    <lineage>
        <taxon>Viruses</taxon>
        <taxon>Duplodnaviria</taxon>
        <taxon>Heunggongvirae</taxon>
        <taxon>Uroviricota</taxon>
        <taxon>Caudoviricetes</taxon>
        <taxon>Schitoviridae</taxon>
        <taxon>Migulavirinae</taxon>
        <taxon>Litunavirus</taxon>
        <taxon>Litunavirus Yh6</taxon>
    </lineage>
</organism>
<dbReference type="OrthoDB" id="22356at10239"/>
<accession>A0A0A0YRE0</accession>
<name>A0A0A0YRE0_9CAUD</name>
<proteinExistence type="predicted"/>
<evidence type="ECO:0000313" key="2">
    <source>
        <dbReference type="Proteomes" id="UP000030328"/>
    </source>
</evidence>
<dbReference type="KEGG" id="vg:24724901"/>
<dbReference type="EMBL" id="KM974184">
    <property type="protein sequence ID" value="AIX13157.1"/>
    <property type="molecule type" value="Genomic_DNA"/>
</dbReference>
<sequence length="63" mass="7257">MDQNIYTLMYTNECLHSIEHEFEAVSDEVARIKATAMCRGQEGLWSGIYLINPNGEEITFEPF</sequence>
<dbReference type="Proteomes" id="UP000030328">
    <property type="component" value="Segment"/>
</dbReference>
<reference evidence="1 2" key="1">
    <citation type="submission" date="2014-10" db="EMBL/GenBank/DDBJ databases">
        <authorList>
            <person name="Yang M."/>
            <person name="Han W."/>
        </authorList>
    </citation>
    <scope>NUCLEOTIDE SEQUENCE [LARGE SCALE GENOMIC DNA]</scope>
</reference>
<dbReference type="GeneID" id="24724901"/>
<keyword evidence="2" id="KW-1185">Reference proteome</keyword>